<gene>
    <name evidence="8" type="primary">g151</name>
    <name evidence="8" type="ORF">VP750_LOCUS127</name>
</gene>
<feature type="transmembrane region" description="Helical" evidence="5">
    <location>
        <begin position="27"/>
        <end position="45"/>
    </location>
</feature>
<evidence type="ECO:0000256" key="4">
    <source>
        <dbReference type="ARBA" id="ARBA00023136"/>
    </source>
</evidence>
<feature type="domain" description="Endoplasmic reticulum vesicle transporter C-terminal" evidence="6">
    <location>
        <begin position="146"/>
        <end position="369"/>
    </location>
</feature>
<keyword evidence="9" id="KW-1185">Reference proteome</keyword>
<evidence type="ECO:0000256" key="5">
    <source>
        <dbReference type="SAM" id="Phobius"/>
    </source>
</evidence>
<evidence type="ECO:0000256" key="2">
    <source>
        <dbReference type="ARBA" id="ARBA00022692"/>
    </source>
</evidence>
<evidence type="ECO:0000259" key="6">
    <source>
        <dbReference type="Pfam" id="PF07970"/>
    </source>
</evidence>
<dbReference type="Pfam" id="PF07970">
    <property type="entry name" value="COPIIcoated_ERV"/>
    <property type="match status" value="1"/>
</dbReference>
<evidence type="ECO:0000259" key="7">
    <source>
        <dbReference type="Pfam" id="PF13850"/>
    </source>
</evidence>
<comment type="subcellular location">
    <subcellularLocation>
        <location evidence="1">Membrane</location>
    </subcellularLocation>
</comment>
<evidence type="ECO:0000256" key="1">
    <source>
        <dbReference type="ARBA" id="ARBA00004370"/>
    </source>
</evidence>
<keyword evidence="2 5" id="KW-0812">Transmembrane</keyword>
<accession>A0ABP1FF10</accession>
<dbReference type="EMBL" id="CAXHTA020000001">
    <property type="protein sequence ID" value="CAL5218468.1"/>
    <property type="molecule type" value="Genomic_DNA"/>
</dbReference>
<feature type="domain" description="Endoplasmic reticulum vesicle transporter N-terminal" evidence="7">
    <location>
        <begin position="7"/>
        <end position="98"/>
    </location>
</feature>
<dbReference type="Pfam" id="PF13850">
    <property type="entry name" value="ERGIC_N"/>
    <property type="match status" value="1"/>
</dbReference>
<comment type="caution">
    <text evidence="8">The sequence shown here is derived from an EMBL/GenBank/DDBJ whole genome shotgun (WGS) entry which is preliminary data.</text>
</comment>
<dbReference type="InterPro" id="IPR012936">
    <property type="entry name" value="Erv_C"/>
</dbReference>
<evidence type="ECO:0000313" key="9">
    <source>
        <dbReference type="Proteomes" id="UP001497392"/>
    </source>
</evidence>
<proteinExistence type="predicted"/>
<sequence>MEWLGSLKKLDAYPSNKVNEDFFQRSISGGIITIVSSILMLCLFISELGLFMKVTTTNELSVDTSRGDQLQIHFDITFPAMPCEWISLDLMDISGELHLDVDHDVYKRRLDQRGAVIPDSMEKHKVGPELDEKLLHKGNETECGSCYGAGAEDECCNTCDEVRSAYRRRGWGFTDPQQISQCAKEGFVEKLKAQEGEGCHMWGTLAVNKVAGNFHFAPGKSFQQGAVHVHDLVPFRDVVFDTSHIIDKLSFGVEYPGMANPLDRTRITKENVRNPAGLPGAYQYFLKVVPTTYIDSHNKTIQSNQYSVTEHFKPTVDTHHGGQLPGVFIFYDLSPIKVKYHETKMRFLHFLTSVCAIIGGIFTVAGIIDAFVYHGGQAIKKKVDLGKHI</sequence>
<protein>
    <submittedName>
        <fullName evidence="8">G151 protein</fullName>
    </submittedName>
</protein>
<organism evidence="8 9">
    <name type="scientific">Coccomyxa viridis</name>
    <dbReference type="NCBI Taxonomy" id="1274662"/>
    <lineage>
        <taxon>Eukaryota</taxon>
        <taxon>Viridiplantae</taxon>
        <taxon>Chlorophyta</taxon>
        <taxon>core chlorophytes</taxon>
        <taxon>Trebouxiophyceae</taxon>
        <taxon>Trebouxiophyceae incertae sedis</taxon>
        <taxon>Coccomyxaceae</taxon>
        <taxon>Coccomyxa</taxon>
    </lineage>
</organism>
<keyword evidence="3 5" id="KW-1133">Transmembrane helix</keyword>
<feature type="transmembrane region" description="Helical" evidence="5">
    <location>
        <begin position="347"/>
        <end position="368"/>
    </location>
</feature>
<evidence type="ECO:0000256" key="3">
    <source>
        <dbReference type="ARBA" id="ARBA00022989"/>
    </source>
</evidence>
<keyword evidence="4 5" id="KW-0472">Membrane</keyword>
<reference evidence="8 9" key="1">
    <citation type="submission" date="2024-06" db="EMBL/GenBank/DDBJ databases">
        <authorList>
            <person name="Kraege A."/>
            <person name="Thomma B."/>
        </authorList>
    </citation>
    <scope>NUCLEOTIDE SEQUENCE [LARGE SCALE GENOMIC DNA]</scope>
</reference>
<dbReference type="PANTHER" id="PTHR10984:SF82">
    <property type="entry name" value="ENDOPLASMIC RETICULUM VESICLE TRANSPORTER PROTEIN"/>
    <property type="match status" value="1"/>
</dbReference>
<dbReference type="InterPro" id="IPR045888">
    <property type="entry name" value="Erv"/>
</dbReference>
<evidence type="ECO:0000313" key="8">
    <source>
        <dbReference type="EMBL" id="CAL5218468.1"/>
    </source>
</evidence>
<dbReference type="InterPro" id="IPR039542">
    <property type="entry name" value="Erv_N"/>
</dbReference>
<name>A0ABP1FF10_9CHLO</name>
<dbReference type="PANTHER" id="PTHR10984">
    <property type="entry name" value="ENDOPLASMIC RETICULUM-GOLGI INTERMEDIATE COMPARTMENT PROTEIN"/>
    <property type="match status" value="1"/>
</dbReference>
<dbReference type="Proteomes" id="UP001497392">
    <property type="component" value="Unassembled WGS sequence"/>
</dbReference>